<evidence type="ECO:0000256" key="2">
    <source>
        <dbReference type="ARBA" id="ARBA00022605"/>
    </source>
</evidence>
<dbReference type="InterPro" id="IPR005940">
    <property type="entry name" value="Anthranilate_Pribosyl_Tfrase"/>
</dbReference>
<dbReference type="Gene3D" id="3.40.1030.10">
    <property type="entry name" value="Nucleoside phosphorylase/phosphoribosyltransferase catalytic domain"/>
    <property type="match status" value="1"/>
</dbReference>
<keyword evidence="3 9" id="KW-0328">Glycosyltransferase</keyword>
<feature type="binding site" evidence="9">
    <location>
        <position position="80"/>
    </location>
    <ligand>
        <name>anthranilate</name>
        <dbReference type="ChEBI" id="CHEBI:16567"/>
        <label>1</label>
    </ligand>
</feature>
<dbReference type="GO" id="GO:0005829">
    <property type="term" value="C:cytosol"/>
    <property type="evidence" value="ECO:0007669"/>
    <property type="project" value="TreeGrafter"/>
</dbReference>
<keyword evidence="2 9" id="KW-0028">Amino-acid biosynthesis</keyword>
<dbReference type="OrthoDB" id="9806430at2"/>
<keyword evidence="13" id="KW-1185">Reference proteome</keyword>
<dbReference type="SUPFAM" id="SSF47648">
    <property type="entry name" value="Nucleoside phosphorylase/phosphoribosyltransferase N-terminal domain"/>
    <property type="match status" value="1"/>
</dbReference>
<dbReference type="Proteomes" id="UP000030403">
    <property type="component" value="Unassembled WGS sequence"/>
</dbReference>
<feature type="binding site" evidence="9">
    <location>
        <begin position="83"/>
        <end position="84"/>
    </location>
    <ligand>
        <name>5-phospho-alpha-D-ribose 1-diphosphate</name>
        <dbReference type="ChEBI" id="CHEBI:58017"/>
    </ligand>
</feature>
<feature type="binding site" evidence="9">
    <location>
        <position position="226"/>
    </location>
    <ligand>
        <name>Mg(2+)</name>
        <dbReference type="ChEBI" id="CHEBI:18420"/>
        <label>2</label>
    </ligand>
</feature>
<evidence type="ECO:0000313" key="13">
    <source>
        <dbReference type="Proteomes" id="UP000030403"/>
    </source>
</evidence>
<dbReference type="RefSeq" id="WP_027448691.1">
    <property type="nucleotide sequence ID" value="NZ_AVPF01000008.1"/>
</dbReference>
<feature type="binding site" evidence="9">
    <location>
        <position position="111"/>
    </location>
    <ligand>
        <name>anthranilate</name>
        <dbReference type="ChEBI" id="CHEBI:16567"/>
        <label>1</label>
    </ligand>
</feature>
<feature type="domain" description="Glycosyl transferase family 3 N-terminal" evidence="11">
    <location>
        <begin position="3"/>
        <end position="65"/>
    </location>
</feature>
<organism evidence="12 13">
    <name type="scientific">Pontibacillus marinus BH030004 = DSM 16465</name>
    <dbReference type="NCBI Taxonomy" id="1385511"/>
    <lineage>
        <taxon>Bacteria</taxon>
        <taxon>Bacillati</taxon>
        <taxon>Bacillota</taxon>
        <taxon>Bacilli</taxon>
        <taxon>Bacillales</taxon>
        <taxon>Bacillaceae</taxon>
        <taxon>Pontibacillus</taxon>
    </lineage>
</organism>
<accession>A0A0A5GGM0</accession>
<comment type="similarity">
    <text evidence="9">Belongs to the anthranilate phosphoribosyltransferase family.</text>
</comment>
<dbReference type="Pfam" id="PF00591">
    <property type="entry name" value="Glycos_transf_3"/>
    <property type="match status" value="1"/>
</dbReference>
<sequence>MLKPFLNRLIEGDRLSDQEAYTIMDHIMKGQVSTEQLTSLLSIMRLRGETVSELLGFTNGMREHMRTIQHHEEVVVDTCGTGGDGHSTFNISTAVAIVLASMGVKVAKHGNRKVSSSSGSADVLELLGIPVESTSEQAEERLAHQGMTFLYAPQYHQAMKHAVPARKALGFRTFFNLLGPLSNPANSRHQVIGLYDNTLGEKLAETLRSLGSQHVLLVTGKEGLDEMSIAEPTDIVELNKGKITRTELKPEEVGLKRGNLKDIQVQNAMESARLVQEIFEGRSNESARDIVVLNAAAGLYVSGKIDSIKDGVSIVKQALDNGIVLNYYQSICSGKEGVSNA</sequence>
<comment type="subunit">
    <text evidence="9">Homodimer.</text>
</comment>
<dbReference type="UniPathway" id="UPA00035">
    <property type="reaction ID" value="UER00041"/>
</dbReference>
<dbReference type="HAMAP" id="MF_00211">
    <property type="entry name" value="TrpD"/>
    <property type="match status" value="1"/>
</dbReference>
<comment type="caution">
    <text evidence="9">Lacks conserved residue(s) required for the propagation of feature annotation.</text>
</comment>
<dbReference type="EMBL" id="AVPF01000008">
    <property type="protein sequence ID" value="KGX90265.1"/>
    <property type="molecule type" value="Genomic_DNA"/>
</dbReference>
<protein>
    <recommendedName>
        <fullName evidence="9">Anthranilate phosphoribosyltransferase</fullName>
        <ecNumber evidence="9">2.4.2.18</ecNumber>
    </recommendedName>
</protein>
<comment type="similarity">
    <text evidence="8">In the C-terminal section; belongs to the anthranilate phosphoribosyltransferase family.</text>
</comment>
<feature type="binding site" evidence="9">
    <location>
        <position position="88"/>
    </location>
    <ligand>
        <name>5-phospho-alpha-D-ribose 1-diphosphate</name>
        <dbReference type="ChEBI" id="CHEBI:58017"/>
    </ligand>
</feature>
<feature type="binding site" evidence="9">
    <location>
        <begin position="108"/>
        <end position="116"/>
    </location>
    <ligand>
        <name>5-phospho-alpha-D-ribose 1-diphosphate</name>
        <dbReference type="ChEBI" id="CHEBI:58017"/>
    </ligand>
</feature>
<dbReference type="PANTHER" id="PTHR43285:SF2">
    <property type="entry name" value="ANTHRANILATE PHOSPHORIBOSYLTRANSFERASE"/>
    <property type="match status" value="1"/>
</dbReference>
<feature type="binding site" evidence="9">
    <location>
        <begin position="90"/>
        <end position="93"/>
    </location>
    <ligand>
        <name>5-phospho-alpha-D-ribose 1-diphosphate</name>
        <dbReference type="ChEBI" id="CHEBI:58017"/>
    </ligand>
</feature>
<evidence type="ECO:0000259" key="11">
    <source>
        <dbReference type="Pfam" id="PF02885"/>
    </source>
</evidence>
<feature type="binding site" evidence="9">
    <location>
        <position position="92"/>
    </location>
    <ligand>
        <name>Mg(2+)</name>
        <dbReference type="ChEBI" id="CHEBI:18420"/>
        <label>1</label>
    </ligand>
</feature>
<reference evidence="12 13" key="1">
    <citation type="submission" date="2013-08" db="EMBL/GenBank/DDBJ databases">
        <authorList>
            <person name="Huang J."/>
            <person name="Wang G."/>
        </authorList>
    </citation>
    <scope>NUCLEOTIDE SEQUENCE [LARGE SCALE GENOMIC DNA]</scope>
    <source>
        <strain evidence="12 13">BH030004</strain>
    </source>
</reference>
<gene>
    <name evidence="9" type="primary">trpD</name>
    <name evidence="12" type="ORF">N783_20975</name>
</gene>
<keyword evidence="9" id="KW-0460">Magnesium</keyword>
<dbReference type="InterPro" id="IPR000312">
    <property type="entry name" value="Glycosyl_Trfase_fam3"/>
</dbReference>
<evidence type="ECO:0000256" key="7">
    <source>
        <dbReference type="ARBA" id="ARBA00052328"/>
    </source>
</evidence>
<feature type="binding site" evidence="9">
    <location>
        <position position="225"/>
    </location>
    <ligand>
        <name>Mg(2+)</name>
        <dbReference type="ChEBI" id="CHEBI:18420"/>
        <label>2</label>
    </ligand>
</feature>
<keyword evidence="6 9" id="KW-0057">Aromatic amino acid biosynthesis</keyword>
<dbReference type="NCBIfam" id="TIGR01245">
    <property type="entry name" value="trpD"/>
    <property type="match status" value="1"/>
</dbReference>
<name>A0A0A5GGM0_9BACI</name>
<evidence type="ECO:0000256" key="4">
    <source>
        <dbReference type="ARBA" id="ARBA00022679"/>
    </source>
</evidence>
<evidence type="ECO:0000256" key="5">
    <source>
        <dbReference type="ARBA" id="ARBA00022822"/>
    </source>
</evidence>
<comment type="pathway">
    <text evidence="1 9">Amino-acid biosynthesis; L-tryptophan biosynthesis; L-tryptophan from chorismate: step 2/5.</text>
</comment>
<dbReference type="Pfam" id="PF02885">
    <property type="entry name" value="Glycos_trans_3N"/>
    <property type="match status" value="1"/>
</dbReference>
<dbReference type="GO" id="GO:0000162">
    <property type="term" value="P:L-tryptophan biosynthetic process"/>
    <property type="evidence" value="ECO:0007669"/>
    <property type="project" value="UniProtKB-UniRule"/>
</dbReference>
<evidence type="ECO:0000256" key="9">
    <source>
        <dbReference type="HAMAP-Rule" id="MF_00211"/>
    </source>
</evidence>
<dbReference type="AlphaFoldDB" id="A0A0A5GGM0"/>
<dbReference type="FunFam" id="3.40.1030.10:FF:000002">
    <property type="entry name" value="Anthranilate phosphoribosyltransferase"/>
    <property type="match status" value="1"/>
</dbReference>
<comment type="catalytic activity">
    <reaction evidence="7 9">
        <text>N-(5-phospho-beta-D-ribosyl)anthranilate + diphosphate = 5-phospho-alpha-D-ribose 1-diphosphate + anthranilate</text>
        <dbReference type="Rhea" id="RHEA:11768"/>
        <dbReference type="ChEBI" id="CHEBI:16567"/>
        <dbReference type="ChEBI" id="CHEBI:18277"/>
        <dbReference type="ChEBI" id="CHEBI:33019"/>
        <dbReference type="ChEBI" id="CHEBI:58017"/>
        <dbReference type="EC" id="2.4.2.18"/>
    </reaction>
</comment>
<comment type="function">
    <text evidence="9">Catalyzes the transfer of the phosphoribosyl group of 5-phosphorylribose-1-pyrophosphate (PRPP) to anthranilate to yield N-(5'-phosphoribosyl)-anthranilate (PRA).</text>
</comment>
<keyword evidence="9" id="KW-0479">Metal-binding</keyword>
<dbReference type="InterPro" id="IPR017459">
    <property type="entry name" value="Glycosyl_Trfase_fam3_N_dom"/>
</dbReference>
<evidence type="ECO:0000313" key="12">
    <source>
        <dbReference type="EMBL" id="KGX90265.1"/>
    </source>
</evidence>
<feature type="binding site" evidence="9">
    <location>
        <position position="80"/>
    </location>
    <ligand>
        <name>5-phospho-alpha-D-ribose 1-diphosphate</name>
        <dbReference type="ChEBI" id="CHEBI:58017"/>
    </ligand>
</feature>
<dbReference type="PANTHER" id="PTHR43285">
    <property type="entry name" value="ANTHRANILATE PHOSPHORIBOSYLTRANSFERASE"/>
    <property type="match status" value="1"/>
</dbReference>
<dbReference type="EC" id="2.4.2.18" evidence="9"/>
<dbReference type="STRING" id="1385511.GCA_000425225_02222"/>
<proteinExistence type="inferred from homology"/>
<evidence type="ECO:0000256" key="3">
    <source>
        <dbReference type="ARBA" id="ARBA00022676"/>
    </source>
</evidence>
<keyword evidence="5 9" id="KW-0822">Tryptophan biosynthesis</keyword>
<evidence type="ECO:0000256" key="1">
    <source>
        <dbReference type="ARBA" id="ARBA00004907"/>
    </source>
</evidence>
<dbReference type="InterPro" id="IPR035902">
    <property type="entry name" value="Nuc_phospho_transferase"/>
</dbReference>
<dbReference type="eggNOG" id="COG0547">
    <property type="taxonomic scope" value="Bacteria"/>
</dbReference>
<comment type="caution">
    <text evidence="12">The sequence shown here is derived from an EMBL/GenBank/DDBJ whole genome shotgun (WGS) entry which is preliminary data.</text>
</comment>
<keyword evidence="4 9" id="KW-0808">Transferase</keyword>
<dbReference type="SUPFAM" id="SSF52418">
    <property type="entry name" value="Nucleoside phosphorylase/phosphoribosyltransferase catalytic domain"/>
    <property type="match status" value="1"/>
</dbReference>
<comment type="cofactor">
    <cofactor evidence="9">
        <name>Mg(2+)</name>
        <dbReference type="ChEBI" id="CHEBI:18420"/>
    </cofactor>
    <text evidence="9">Binds 2 magnesium ions per monomer.</text>
</comment>
<evidence type="ECO:0000256" key="8">
    <source>
        <dbReference type="ARBA" id="ARBA00061188"/>
    </source>
</evidence>
<feature type="binding site" evidence="9">
    <location>
        <position position="226"/>
    </location>
    <ligand>
        <name>Mg(2+)</name>
        <dbReference type="ChEBI" id="CHEBI:18420"/>
        <label>1</label>
    </ligand>
</feature>
<dbReference type="GO" id="GO:0004048">
    <property type="term" value="F:anthranilate phosphoribosyltransferase activity"/>
    <property type="evidence" value="ECO:0007669"/>
    <property type="project" value="UniProtKB-UniRule"/>
</dbReference>
<evidence type="ECO:0000259" key="10">
    <source>
        <dbReference type="Pfam" id="PF00591"/>
    </source>
</evidence>
<feature type="binding site" evidence="9">
    <location>
        <position position="120"/>
    </location>
    <ligand>
        <name>5-phospho-alpha-D-ribose 1-diphosphate</name>
        <dbReference type="ChEBI" id="CHEBI:58017"/>
    </ligand>
</feature>
<dbReference type="InterPro" id="IPR036320">
    <property type="entry name" value="Glycosyl_Trfase_fam3_N_dom_sf"/>
</dbReference>
<dbReference type="Gene3D" id="1.20.970.10">
    <property type="entry name" value="Transferase, Pyrimidine Nucleoside Phosphorylase, Chain C"/>
    <property type="match status" value="1"/>
</dbReference>
<feature type="binding site" evidence="9">
    <location>
        <position position="166"/>
    </location>
    <ligand>
        <name>anthranilate</name>
        <dbReference type="ChEBI" id="CHEBI:16567"/>
        <label>2</label>
    </ligand>
</feature>
<dbReference type="GO" id="GO:0000287">
    <property type="term" value="F:magnesium ion binding"/>
    <property type="evidence" value="ECO:0007669"/>
    <property type="project" value="UniProtKB-UniRule"/>
</dbReference>
<evidence type="ECO:0000256" key="6">
    <source>
        <dbReference type="ARBA" id="ARBA00023141"/>
    </source>
</evidence>
<feature type="domain" description="Glycosyl transferase family 3" evidence="10">
    <location>
        <begin position="74"/>
        <end position="322"/>
    </location>
</feature>